<accession>A0A1X6NWD0</accession>
<sequence>MKKHPHLPRNVNRRLPPRQVGPDPAVQPVPPIPPLVPPVPDAVPVAASPPPAGEEAGGSLFGSLRAAADDPSRALVLAEYAAAQAKQAAQAAALAARTGNSAARPPRGAAGREPVLEPDALGRSSVATEAQATYERVGDARSCEPAVSRRPNAKPGQFDTPILKDFQILMQEIGGSGASLADQTKLFQFFERYDKAIVTAYEAAATSRTAAGGSGGDSLGSLGANASAPVDGSTAAASAHAVESTANATAAVGGSTATVSARAGSPSANGSAAVGASTAAASARAAGSSANASTAVGGSTANASANAGSSSANASAAAGGSTAAVFPTAGSSSADASAVVGGSTAAAPARAGCSRATATQAADGSTAAVLPTAGNSSAQVSAAVGGSTAAASACAVESTANATAAVGGSTATAFSRVGSSTADASTAVGGSTAAASARALCSSVNASAAVEGSTATVLPTVGSSRAEVSAAVDGSTAAASARDGCSSANASAAADGSTAAVLPTAGNSSANASAAAGGSTAAVLPTAGSSSADASAAVGGLTAAASASPGNSIANATAAVGRSTATASASPGNSTANATAAVGGSSATASARVGGSSANASSAVGGSTDVESAGGGSMSANASLAADRATVDAASATGGGLSPTQSPPMGSSVADAAAPALGACGLKARTTKATGKLPELPFITRAFRTANALKNALRDDLDDAVLKAGWKRCVLTQGGVKYVAFFRSAMDVALGVLRDAGKVQLRRNAAEVGDRREHPIDGEAFKSHQDAIDCIAPGIGFVLGIYVYSDATLLSWSGAHYLYPVRIRVVNDVMGVVQWHTIAYVPYVHNRKEQGAQEKAKGRRWGVLQRTLYLAFRDAIKSSHQGVKLDENIGGMCMAFFRILLYACDRPEERSVLCLKAGNCGHPCSNCDVLAKHACTVKGCEGVPRVVIDSLEDQTEANTLRLINKKRPRRIYLESQRSINAFIPALACLGGLTTAPHYLYKMIAFDPLHILDLGVTRMLCHRLVLLFPRVCAKFYPKYRDESATLRAGNMRIDLLGRRSLASFVPPGYLVAPDEKQATFTGEQQRGGVWFMMFIVLGLFSPGSTRRPPPKKKAKGNNASRSTSMAKAQRLRKPAAVAPAPPPVQPAQSTNAADTVADADSSAADADAELDDVLASLMAEIDVADEGTAAESWTNVSDTGSAASEASGASCASDSSGDSDTSATRAAAAAPTLGGQAARGKRAKQVLDFDEASYKAAFGDMPYHVAVTTLFVKYAQLLARLTRHHHCRAPMTVAGAEEVGALAKEFVLGYMVPILGEWFSTKVHKLLAHVVEAIKEHGALTNGDTGSNEALHGQDKRRYNRTSGNDDAFRTQMLRVGQGSLEIRARLAKEAAQFDDWFEDAGTRDAGDGALVGGDAAPDGCSNPPLAGVRCAVGSALGNAQRPAIPRRAAAVAVDQLAERRGLVSVADALGVPSGGTLVHVSNSLTFAPPHVVLRGGPSVATPAGDPHVPRVALVRRGGL</sequence>
<feature type="compositionally biased region" description="Low complexity" evidence="1">
    <location>
        <begin position="1180"/>
        <end position="1218"/>
    </location>
</feature>
<feature type="region of interest" description="Disordered" evidence="1">
    <location>
        <begin position="1324"/>
        <end position="1347"/>
    </location>
</feature>
<feature type="region of interest" description="Disordered" evidence="1">
    <location>
        <begin position="588"/>
        <end position="617"/>
    </location>
</feature>
<feature type="region of interest" description="Disordered" evidence="1">
    <location>
        <begin position="634"/>
        <end position="654"/>
    </location>
</feature>
<dbReference type="EMBL" id="KV919030">
    <property type="protein sequence ID" value="OSX72918.1"/>
    <property type="molecule type" value="Genomic_DNA"/>
</dbReference>
<evidence type="ECO:0000256" key="1">
    <source>
        <dbReference type="SAM" id="MobiDB-lite"/>
    </source>
</evidence>
<name>A0A1X6NWD0_PORUM</name>
<feature type="compositionally biased region" description="Pro residues" evidence="1">
    <location>
        <begin position="25"/>
        <end position="52"/>
    </location>
</feature>
<feature type="compositionally biased region" description="Basic residues" evidence="1">
    <location>
        <begin position="1"/>
        <end position="16"/>
    </location>
</feature>
<evidence type="ECO:0000313" key="3">
    <source>
        <dbReference type="Proteomes" id="UP000218209"/>
    </source>
</evidence>
<proteinExistence type="predicted"/>
<protein>
    <submittedName>
        <fullName evidence="2">Uncharacterized protein</fullName>
    </submittedName>
</protein>
<organism evidence="2 3">
    <name type="scientific">Porphyra umbilicalis</name>
    <name type="common">Purple laver</name>
    <name type="synonym">Red alga</name>
    <dbReference type="NCBI Taxonomy" id="2786"/>
    <lineage>
        <taxon>Eukaryota</taxon>
        <taxon>Rhodophyta</taxon>
        <taxon>Bangiophyceae</taxon>
        <taxon>Bangiales</taxon>
        <taxon>Bangiaceae</taxon>
        <taxon>Porphyra</taxon>
    </lineage>
</organism>
<feature type="region of interest" description="Disordered" evidence="1">
    <location>
        <begin position="1"/>
        <end position="59"/>
    </location>
</feature>
<feature type="compositionally biased region" description="Low complexity" evidence="1">
    <location>
        <begin position="1129"/>
        <end position="1147"/>
    </location>
</feature>
<feature type="region of interest" description="Disordered" evidence="1">
    <location>
        <begin position="1172"/>
        <end position="1218"/>
    </location>
</feature>
<keyword evidence="3" id="KW-1185">Reference proteome</keyword>
<feature type="region of interest" description="Disordered" evidence="1">
    <location>
        <begin position="136"/>
        <end position="158"/>
    </location>
</feature>
<gene>
    <name evidence="2" type="ORF">BU14_0393s0006</name>
</gene>
<dbReference type="Proteomes" id="UP000218209">
    <property type="component" value="Unassembled WGS sequence"/>
</dbReference>
<evidence type="ECO:0000313" key="2">
    <source>
        <dbReference type="EMBL" id="OSX72918.1"/>
    </source>
</evidence>
<reference evidence="2 3" key="1">
    <citation type="submission" date="2017-03" db="EMBL/GenBank/DDBJ databases">
        <title>WGS assembly of Porphyra umbilicalis.</title>
        <authorList>
            <person name="Brawley S.H."/>
            <person name="Blouin N.A."/>
            <person name="Ficko-Blean E."/>
            <person name="Wheeler G.L."/>
            <person name="Lohr M."/>
            <person name="Goodson H.V."/>
            <person name="Jenkins J.W."/>
            <person name="Blaby-Haas C.E."/>
            <person name="Helliwell K.E."/>
            <person name="Chan C."/>
            <person name="Marriage T."/>
            <person name="Bhattacharya D."/>
            <person name="Klein A.S."/>
            <person name="Badis Y."/>
            <person name="Brodie J."/>
            <person name="Cao Y."/>
            <person name="Collen J."/>
            <person name="Dittami S.M."/>
            <person name="Gachon C.M."/>
            <person name="Green B.R."/>
            <person name="Karpowicz S."/>
            <person name="Kim J.W."/>
            <person name="Kudahl U."/>
            <person name="Lin S."/>
            <person name="Michel G."/>
            <person name="Mittag M."/>
            <person name="Olson B.J."/>
            <person name="Pangilinan J."/>
            <person name="Peng Y."/>
            <person name="Qiu H."/>
            <person name="Shu S."/>
            <person name="Singer J.T."/>
            <person name="Smith A.G."/>
            <person name="Sprecher B.N."/>
            <person name="Wagner V."/>
            <person name="Wang W."/>
            <person name="Wang Z.-Y."/>
            <person name="Yan J."/>
            <person name="Yarish C."/>
            <person name="Zoeuner-Riek S."/>
            <person name="Zhuang Y."/>
            <person name="Zou Y."/>
            <person name="Lindquist E.A."/>
            <person name="Grimwood J."/>
            <person name="Barry K."/>
            <person name="Rokhsar D.S."/>
            <person name="Schmutz J."/>
            <person name="Stiller J.W."/>
            <person name="Grossman A.R."/>
            <person name="Prochnik S.E."/>
        </authorList>
    </citation>
    <scope>NUCLEOTIDE SEQUENCE [LARGE SCALE GENOMIC DNA]</scope>
    <source>
        <strain evidence="2">4086291</strain>
    </source>
</reference>
<feature type="compositionally biased region" description="Low complexity" evidence="1">
    <location>
        <begin position="588"/>
        <end position="607"/>
    </location>
</feature>
<feature type="region of interest" description="Disordered" evidence="1">
    <location>
        <begin position="1086"/>
        <end position="1147"/>
    </location>
</feature>
<feature type="compositionally biased region" description="Polar residues" evidence="1">
    <location>
        <begin position="1100"/>
        <end position="1109"/>
    </location>
</feature>
<feature type="region of interest" description="Disordered" evidence="1">
    <location>
        <begin position="291"/>
        <end position="312"/>
    </location>
</feature>